<evidence type="ECO:0000313" key="7">
    <source>
        <dbReference type="Proteomes" id="UP000694892"/>
    </source>
</evidence>
<keyword evidence="3 5" id="KW-1133">Transmembrane helix</keyword>
<dbReference type="InterPro" id="IPR047133">
    <property type="entry name" value="SMIM5"/>
</dbReference>
<name>A0A974BTU5_XENLA</name>
<reference evidence="7" key="1">
    <citation type="journal article" date="2016" name="Nature">
        <title>Genome evolution in the allotetraploid frog Xenopus laevis.</title>
        <authorList>
            <person name="Session A.M."/>
            <person name="Uno Y."/>
            <person name="Kwon T."/>
            <person name="Chapman J.A."/>
            <person name="Toyoda A."/>
            <person name="Takahashi S."/>
            <person name="Fukui A."/>
            <person name="Hikosaka A."/>
            <person name="Suzuki A."/>
            <person name="Kondo M."/>
            <person name="van Heeringen S.J."/>
            <person name="Quigley I."/>
            <person name="Heinz S."/>
            <person name="Ogino H."/>
            <person name="Ochi H."/>
            <person name="Hellsten U."/>
            <person name="Lyons J.B."/>
            <person name="Simakov O."/>
            <person name="Putnam N."/>
            <person name="Stites J."/>
            <person name="Kuroki Y."/>
            <person name="Tanaka T."/>
            <person name="Michiue T."/>
            <person name="Watanabe M."/>
            <person name="Bogdanovic O."/>
            <person name="Lister R."/>
            <person name="Georgiou G."/>
            <person name="Paranjpe S.S."/>
            <person name="van Kruijsbergen I."/>
            <person name="Shu S."/>
            <person name="Carlson J."/>
            <person name="Kinoshita T."/>
            <person name="Ohta Y."/>
            <person name="Mawaribuchi S."/>
            <person name="Jenkins J."/>
            <person name="Grimwood J."/>
            <person name="Schmutz J."/>
            <person name="Mitros T."/>
            <person name="Mozaffari S.V."/>
            <person name="Suzuki Y."/>
            <person name="Haramoto Y."/>
            <person name="Yamamoto T.S."/>
            <person name="Takagi C."/>
            <person name="Heald R."/>
            <person name="Miller K."/>
            <person name="Haudenschild C."/>
            <person name="Kitzman J."/>
            <person name="Nakayama T."/>
            <person name="Izutsu Y."/>
            <person name="Robert J."/>
            <person name="Fortriede J."/>
            <person name="Burns K."/>
            <person name="Lotay V."/>
            <person name="Karimi K."/>
            <person name="Yasuoka Y."/>
            <person name="Dichmann D.S."/>
            <person name="Flajnik M.F."/>
            <person name="Houston D.W."/>
            <person name="Shendure J."/>
            <person name="DuPasquier L."/>
            <person name="Vize P.D."/>
            <person name="Zorn A.M."/>
            <person name="Ito M."/>
            <person name="Marcotte E.M."/>
            <person name="Wallingford J.B."/>
            <person name="Ito Y."/>
            <person name="Asashima M."/>
            <person name="Ueno N."/>
            <person name="Matsuda Y."/>
            <person name="Veenstra G.J."/>
            <person name="Fujiyama A."/>
            <person name="Harland R.M."/>
            <person name="Taira M."/>
            <person name="Rokhsar D.S."/>
        </authorList>
    </citation>
    <scope>NUCLEOTIDE SEQUENCE [LARGE SCALE GENOMIC DNA]</scope>
    <source>
        <strain evidence="7">J</strain>
    </source>
</reference>
<evidence type="ECO:0008006" key="8">
    <source>
        <dbReference type="Google" id="ProtNLM"/>
    </source>
</evidence>
<keyword evidence="2 5" id="KW-0812">Transmembrane</keyword>
<evidence type="ECO:0000256" key="5">
    <source>
        <dbReference type="SAM" id="Phobius"/>
    </source>
</evidence>
<evidence type="ECO:0000256" key="4">
    <source>
        <dbReference type="ARBA" id="ARBA00023136"/>
    </source>
</evidence>
<proteinExistence type="predicted"/>
<comment type="subcellular location">
    <subcellularLocation>
        <location evidence="1">Membrane</location>
        <topology evidence="1">Single-pass membrane protein</topology>
    </subcellularLocation>
</comment>
<dbReference type="OMA" id="HCCCCGK"/>
<accession>A0A974BTU5</accession>
<gene>
    <name evidence="6" type="ORF">XELAEV_18046707mg</name>
</gene>
<feature type="transmembrane region" description="Helical" evidence="5">
    <location>
        <begin position="32"/>
        <end position="58"/>
    </location>
</feature>
<dbReference type="Pfam" id="PF15831">
    <property type="entry name" value="SMIM5_18_22"/>
    <property type="match status" value="1"/>
</dbReference>
<evidence type="ECO:0000313" key="6">
    <source>
        <dbReference type="EMBL" id="OCT60686.1"/>
    </source>
</evidence>
<sequence>MSGNDLLKEMDKAGQRLLVKLKDLPRADTSHILAFAILLIFIVAVLLMVSLACCYSCCNGHTNKHRLSRVQPAGVV</sequence>
<protein>
    <recommendedName>
        <fullName evidence="8">Small integral membrane protein 5</fullName>
    </recommendedName>
</protein>
<dbReference type="Proteomes" id="UP000694892">
    <property type="component" value="Chromosome 9_10S"/>
</dbReference>
<dbReference type="PANTHER" id="PTHR37344">
    <property type="entry name" value="SMALL INTEGRAL MEMBRANE PROTEIN 5"/>
    <property type="match status" value="1"/>
</dbReference>
<organism evidence="6 7">
    <name type="scientific">Xenopus laevis</name>
    <name type="common">African clawed frog</name>
    <dbReference type="NCBI Taxonomy" id="8355"/>
    <lineage>
        <taxon>Eukaryota</taxon>
        <taxon>Metazoa</taxon>
        <taxon>Chordata</taxon>
        <taxon>Craniata</taxon>
        <taxon>Vertebrata</taxon>
        <taxon>Euteleostomi</taxon>
        <taxon>Amphibia</taxon>
        <taxon>Batrachia</taxon>
        <taxon>Anura</taxon>
        <taxon>Pipoidea</taxon>
        <taxon>Pipidae</taxon>
        <taxon>Xenopodinae</taxon>
        <taxon>Xenopus</taxon>
        <taxon>Xenopus</taxon>
    </lineage>
</organism>
<dbReference type="GO" id="GO:0016020">
    <property type="term" value="C:membrane"/>
    <property type="evidence" value="ECO:0007669"/>
    <property type="project" value="UniProtKB-SubCell"/>
</dbReference>
<keyword evidence="4 5" id="KW-0472">Membrane</keyword>
<evidence type="ECO:0000256" key="3">
    <source>
        <dbReference type="ARBA" id="ARBA00022989"/>
    </source>
</evidence>
<dbReference type="AlphaFoldDB" id="A0A974BTU5"/>
<evidence type="ECO:0000256" key="1">
    <source>
        <dbReference type="ARBA" id="ARBA00004167"/>
    </source>
</evidence>
<dbReference type="InterPro" id="IPR031671">
    <property type="entry name" value="SMIM5/18/22"/>
</dbReference>
<dbReference type="PANTHER" id="PTHR37344:SF1">
    <property type="entry name" value="SMALL INTEGRAL MEMBRANE PROTEIN 5"/>
    <property type="match status" value="1"/>
</dbReference>
<dbReference type="CDD" id="cd20254">
    <property type="entry name" value="CASIMO1_SMIM5"/>
    <property type="match status" value="1"/>
</dbReference>
<dbReference type="EMBL" id="CM004483">
    <property type="protein sequence ID" value="OCT60686.1"/>
    <property type="molecule type" value="Genomic_DNA"/>
</dbReference>
<evidence type="ECO:0000256" key="2">
    <source>
        <dbReference type="ARBA" id="ARBA00022692"/>
    </source>
</evidence>